<keyword evidence="15" id="KW-1185">Reference proteome</keyword>
<comment type="similarity">
    <text evidence="2 14">Belongs to the Arg-specific ADP-ribosyltransferase family.</text>
</comment>
<evidence type="ECO:0000256" key="6">
    <source>
        <dbReference type="ARBA" id="ARBA00022679"/>
    </source>
</evidence>
<evidence type="ECO:0000256" key="11">
    <source>
        <dbReference type="ARBA" id="ARBA00023027"/>
    </source>
</evidence>
<dbReference type="PRINTS" id="PR00970">
    <property type="entry name" value="RIBTRNSFRASE"/>
</dbReference>
<evidence type="ECO:0000256" key="5">
    <source>
        <dbReference type="ARBA" id="ARBA00022676"/>
    </source>
</evidence>
<sequence>MALDSVDDAYNGCRENMSELVKSRYLNQERKANIHFNDGWKLAEKRAKADEGLEKEQAVALWVYTSSHPNVYADFNRAVGHGKRSYKNGTFQYYSLHFLLTTAIQILKEKQKSHMRTYRRTKGTYDNIKVGKTIRFGRFASASLDYNETISFGDKTCFEIDTHFGADITKFSGNEAEQEVLIPPYEKFKVTSIHKKEDEPNLWCDLVYKVESDNTQSKLNCAVANKVH</sequence>
<evidence type="ECO:0000256" key="10">
    <source>
        <dbReference type="ARBA" id="ARBA00023026"/>
    </source>
</evidence>
<evidence type="ECO:0000256" key="7">
    <source>
        <dbReference type="ARBA" id="ARBA00022695"/>
    </source>
</evidence>
<dbReference type="Proteomes" id="UP000504632">
    <property type="component" value="Chromosome 7"/>
</dbReference>
<keyword evidence="4" id="KW-0800">Toxin</keyword>
<dbReference type="PROSITE" id="PS51996">
    <property type="entry name" value="TR_MART"/>
    <property type="match status" value="1"/>
</dbReference>
<accession>A0A6J2VT62</accession>
<evidence type="ECO:0000256" key="12">
    <source>
        <dbReference type="ARBA" id="ARBA00023157"/>
    </source>
</evidence>
<dbReference type="AlphaFoldDB" id="A0A6J2VT62"/>
<dbReference type="InterPro" id="IPR050999">
    <property type="entry name" value="ADP-ribosyltransferase_ARG"/>
</dbReference>
<evidence type="ECO:0000256" key="3">
    <source>
        <dbReference type="ARBA" id="ARBA00022525"/>
    </source>
</evidence>
<keyword evidence="9 14" id="KW-0521">NADP</keyword>
<keyword evidence="3" id="KW-0964">Secreted</keyword>
<name>A0A6J2VT62_CHACN</name>
<comment type="subcellular location">
    <subcellularLocation>
        <location evidence="1">Secreted</location>
    </subcellularLocation>
</comment>
<evidence type="ECO:0000256" key="4">
    <source>
        <dbReference type="ARBA" id="ARBA00022656"/>
    </source>
</evidence>
<dbReference type="PANTHER" id="PTHR10339">
    <property type="entry name" value="ADP-RIBOSYLTRANSFERASE"/>
    <property type="match status" value="1"/>
</dbReference>
<evidence type="ECO:0000256" key="14">
    <source>
        <dbReference type="RuleBase" id="RU361228"/>
    </source>
</evidence>
<dbReference type="GO" id="GO:0016779">
    <property type="term" value="F:nucleotidyltransferase activity"/>
    <property type="evidence" value="ECO:0007669"/>
    <property type="project" value="UniProtKB-KW"/>
</dbReference>
<dbReference type="Gene3D" id="3.90.176.10">
    <property type="entry name" value="Toxin ADP-ribosyltransferase, Chain A, domain 1"/>
    <property type="match status" value="1"/>
</dbReference>
<evidence type="ECO:0000313" key="15">
    <source>
        <dbReference type="Proteomes" id="UP000504632"/>
    </source>
</evidence>
<dbReference type="FunFam" id="3.90.176.10:FF:000001">
    <property type="entry name" value="NAD(P)(+)--arginine ADP-ribosyltransferase"/>
    <property type="match status" value="1"/>
</dbReference>
<keyword evidence="7" id="KW-0548">Nucleotidyltransferase</keyword>
<organism evidence="15 16">
    <name type="scientific">Chanos chanos</name>
    <name type="common">Milkfish</name>
    <name type="synonym">Mugil chanos</name>
    <dbReference type="NCBI Taxonomy" id="29144"/>
    <lineage>
        <taxon>Eukaryota</taxon>
        <taxon>Metazoa</taxon>
        <taxon>Chordata</taxon>
        <taxon>Craniata</taxon>
        <taxon>Vertebrata</taxon>
        <taxon>Euteleostomi</taxon>
        <taxon>Actinopterygii</taxon>
        <taxon>Neopterygii</taxon>
        <taxon>Teleostei</taxon>
        <taxon>Ostariophysi</taxon>
        <taxon>Gonorynchiformes</taxon>
        <taxon>Chanidae</taxon>
        <taxon>Chanos</taxon>
    </lineage>
</organism>
<evidence type="ECO:0000313" key="16">
    <source>
        <dbReference type="RefSeq" id="XP_030634889.1"/>
    </source>
</evidence>
<protein>
    <recommendedName>
        <fullName evidence="14">NAD(P)(+)--arginine ADP-ribosyltransferase</fullName>
        <ecNumber evidence="14">2.4.2.31</ecNumber>
    </recommendedName>
    <alternativeName>
        <fullName evidence="14">Mono(ADP-ribosyl)transferase</fullName>
    </alternativeName>
</protein>
<dbReference type="GeneID" id="115816059"/>
<dbReference type="Pfam" id="PF01129">
    <property type="entry name" value="ART"/>
    <property type="match status" value="1"/>
</dbReference>
<dbReference type="OrthoDB" id="423533at2759"/>
<gene>
    <name evidence="16" type="primary">LOC115816059</name>
</gene>
<keyword evidence="11 14" id="KW-0520">NAD</keyword>
<evidence type="ECO:0000256" key="13">
    <source>
        <dbReference type="ARBA" id="ARBA00047597"/>
    </source>
</evidence>
<keyword evidence="8" id="KW-0732">Signal</keyword>
<comment type="catalytic activity">
    <reaction evidence="13 14">
        <text>L-arginyl-[protein] + NAD(+) = N(omega)-(ADP-D-ribosyl)-L-arginyl-[protein] + nicotinamide + H(+)</text>
        <dbReference type="Rhea" id="RHEA:19149"/>
        <dbReference type="Rhea" id="RHEA-COMP:10532"/>
        <dbReference type="Rhea" id="RHEA-COMP:15087"/>
        <dbReference type="ChEBI" id="CHEBI:15378"/>
        <dbReference type="ChEBI" id="CHEBI:17154"/>
        <dbReference type="ChEBI" id="CHEBI:29965"/>
        <dbReference type="ChEBI" id="CHEBI:57540"/>
        <dbReference type="ChEBI" id="CHEBI:142554"/>
        <dbReference type="EC" id="2.4.2.31"/>
    </reaction>
</comment>
<reference evidence="16" key="1">
    <citation type="submission" date="2025-08" db="UniProtKB">
        <authorList>
            <consortium name="RefSeq"/>
        </authorList>
    </citation>
    <scope>IDENTIFICATION</scope>
</reference>
<evidence type="ECO:0000256" key="1">
    <source>
        <dbReference type="ARBA" id="ARBA00004613"/>
    </source>
</evidence>
<evidence type="ECO:0000256" key="9">
    <source>
        <dbReference type="ARBA" id="ARBA00022857"/>
    </source>
</evidence>
<dbReference type="EC" id="2.4.2.31" evidence="14"/>
<proteinExistence type="inferred from homology"/>
<dbReference type="GO" id="GO:0090729">
    <property type="term" value="F:toxin activity"/>
    <property type="evidence" value="ECO:0007669"/>
    <property type="project" value="UniProtKB-KW"/>
</dbReference>
<dbReference type="InParanoid" id="A0A6J2VT62"/>
<keyword evidence="6 14" id="KW-0808">Transferase</keyword>
<evidence type="ECO:0000256" key="2">
    <source>
        <dbReference type="ARBA" id="ARBA00009558"/>
    </source>
</evidence>
<keyword evidence="5 14" id="KW-0328">Glycosyltransferase</keyword>
<dbReference type="InterPro" id="IPR000768">
    <property type="entry name" value="ART"/>
</dbReference>
<dbReference type="GO" id="GO:0003950">
    <property type="term" value="F:NAD+ poly-ADP-ribosyltransferase activity"/>
    <property type="evidence" value="ECO:0007669"/>
    <property type="project" value="TreeGrafter"/>
</dbReference>
<keyword evidence="12" id="KW-1015">Disulfide bond</keyword>
<evidence type="ECO:0000256" key="8">
    <source>
        <dbReference type="ARBA" id="ARBA00022729"/>
    </source>
</evidence>
<keyword evidence="10" id="KW-0843">Virulence</keyword>
<dbReference type="GO" id="GO:0005576">
    <property type="term" value="C:extracellular region"/>
    <property type="evidence" value="ECO:0007669"/>
    <property type="project" value="UniProtKB-SubCell"/>
</dbReference>
<dbReference type="PANTHER" id="PTHR10339:SF25">
    <property type="entry name" value="SECRETED EXOENZYME S"/>
    <property type="match status" value="1"/>
</dbReference>
<dbReference type="FunCoup" id="A0A6J2VT62">
    <property type="interactions" value="1241"/>
</dbReference>
<dbReference type="RefSeq" id="XP_030634889.1">
    <property type="nucleotide sequence ID" value="XM_030779029.1"/>
</dbReference>
<dbReference type="GO" id="GO:0106274">
    <property type="term" value="F:NAD+-protein-arginine ADP-ribosyltransferase activity"/>
    <property type="evidence" value="ECO:0007669"/>
    <property type="project" value="UniProtKB-EC"/>
</dbReference>
<dbReference type="SUPFAM" id="SSF56399">
    <property type="entry name" value="ADP-ribosylation"/>
    <property type="match status" value="1"/>
</dbReference>